<feature type="region of interest" description="Disordered" evidence="1">
    <location>
        <begin position="423"/>
        <end position="455"/>
    </location>
</feature>
<protein>
    <submittedName>
        <fullName evidence="2">Uncharacterized protein</fullName>
    </submittedName>
</protein>
<organism evidence="2 3">
    <name type="scientific">Thraustotheca clavata</name>
    <dbReference type="NCBI Taxonomy" id="74557"/>
    <lineage>
        <taxon>Eukaryota</taxon>
        <taxon>Sar</taxon>
        <taxon>Stramenopiles</taxon>
        <taxon>Oomycota</taxon>
        <taxon>Saprolegniomycetes</taxon>
        <taxon>Saprolegniales</taxon>
        <taxon>Achlyaceae</taxon>
        <taxon>Thraustotheca</taxon>
    </lineage>
</organism>
<dbReference type="OrthoDB" id="70249at2759"/>
<comment type="caution">
    <text evidence="2">The sequence shown here is derived from an EMBL/GenBank/DDBJ whole genome shotgun (WGS) entry which is preliminary data.</text>
</comment>
<dbReference type="Proteomes" id="UP000243217">
    <property type="component" value="Unassembled WGS sequence"/>
</dbReference>
<gene>
    <name evidence="2" type="ORF">THRCLA_07194</name>
</gene>
<evidence type="ECO:0000313" key="3">
    <source>
        <dbReference type="Proteomes" id="UP000243217"/>
    </source>
</evidence>
<feature type="compositionally biased region" description="Basic residues" evidence="1">
    <location>
        <begin position="429"/>
        <end position="443"/>
    </location>
</feature>
<keyword evidence="3" id="KW-1185">Reference proteome</keyword>
<name>A0A1V9ZFF7_9STRA</name>
<dbReference type="AlphaFoldDB" id="A0A1V9ZFF7"/>
<sequence>MELGSKIIKQSLRRPQSAKTKSRQRIDQTIEKDTTKSHLKLAIIQHILQREQCITELLETVQNHAIDTTLLMSFLPLLRLCTLAVVESIASWKRIARDRSFLWQGTNYLLKLRTDTDFLDELLADSIIGISSLICNPFFSSINLTAPQLTLIVCSDQPKEEAISCIARRIRFGEGPAEVSFELATRVVHAMVHIVREEMLIDPTIKAPEQPILKAFPEIEQKKILQTPQEKAKSKPKSTRTISAPSVKLEKTSLDENKLDLQHIFDLCSDVTTAASNLQSQLRVLDDATALKTCKQNGFESTFKQNAFDITCVQSPFESKSKLNTFESTRIQSRMESPSPKQNKPESTSLKTKLQPPNSFIVEEKSNSNEASAADLVDIIGDIDLLRSLSGRLQTLRALEAEDEANTECWAIPESSAKLVEVEPIPMAKVRKPKKSSPKRSKSQSKLPSRRQLEAISPSKTALVPRLSLSESNLIIHAKSKSPPPRRRSLDHRRWCLLQHHHAVASKLQQWWRNTLPVKQSWRRQTLIENNAATTLSTFWKRKSRHIKRDRAASSIQLPWLRYLDRRRVQSIAIQNIVTDCVSSALDRHILVKQASKTISRWILRCHSTYSQTINTTAIESQPEPVPHTAEDTTQFYLAEDFEPSQTSENDANTSHALKLTYFIEWLTNSLRQVQYRSISKRATHRRIQNAFVLWYSGSRNSQRLRRAFIAWKTQAAEEKTKRTQLRIEFAQDAKAWKKLKSGMTKKRWSKAIQESLNRAPD</sequence>
<evidence type="ECO:0000256" key="1">
    <source>
        <dbReference type="SAM" id="MobiDB-lite"/>
    </source>
</evidence>
<evidence type="ECO:0000313" key="2">
    <source>
        <dbReference type="EMBL" id="OQR96702.1"/>
    </source>
</evidence>
<proteinExistence type="predicted"/>
<dbReference type="EMBL" id="JNBS01001954">
    <property type="protein sequence ID" value="OQR96702.1"/>
    <property type="molecule type" value="Genomic_DNA"/>
</dbReference>
<accession>A0A1V9ZFF7</accession>
<reference evidence="2 3" key="1">
    <citation type="journal article" date="2014" name="Genome Biol. Evol.">
        <title>The secreted proteins of Achlya hypogyna and Thraustotheca clavata identify the ancestral oomycete secretome and reveal gene acquisitions by horizontal gene transfer.</title>
        <authorList>
            <person name="Misner I."/>
            <person name="Blouin N."/>
            <person name="Leonard G."/>
            <person name="Richards T.A."/>
            <person name="Lane C.E."/>
        </authorList>
    </citation>
    <scope>NUCLEOTIDE SEQUENCE [LARGE SCALE GENOMIC DNA]</scope>
    <source>
        <strain evidence="2 3">ATCC 34112</strain>
    </source>
</reference>
<feature type="region of interest" description="Disordered" evidence="1">
    <location>
        <begin position="329"/>
        <end position="357"/>
    </location>
</feature>